<reference evidence="2" key="1">
    <citation type="submission" date="2019-10" db="EMBL/GenBank/DDBJ databases">
        <title>Conservation and host-specific expression of non-tandemly repeated heterogenous ribosome RNA gene in arbuscular mycorrhizal fungi.</title>
        <authorList>
            <person name="Maeda T."/>
            <person name="Kobayashi Y."/>
            <person name="Nakagawa T."/>
            <person name="Ezawa T."/>
            <person name="Yamaguchi K."/>
            <person name="Bino T."/>
            <person name="Nishimoto Y."/>
            <person name="Shigenobu S."/>
            <person name="Kawaguchi M."/>
        </authorList>
    </citation>
    <scope>NUCLEOTIDE SEQUENCE</scope>
    <source>
        <strain evidence="2">HR1</strain>
    </source>
</reference>
<accession>A0A8H3MHA5</accession>
<evidence type="ECO:0000256" key="1">
    <source>
        <dbReference type="SAM" id="SignalP"/>
    </source>
</evidence>
<name>A0A8H3MHA5_9GLOM</name>
<dbReference type="AlphaFoldDB" id="A0A8H3MHA5"/>
<evidence type="ECO:0000313" key="2">
    <source>
        <dbReference type="EMBL" id="GET03862.1"/>
    </source>
</evidence>
<evidence type="ECO:0000313" key="3">
    <source>
        <dbReference type="Proteomes" id="UP000615446"/>
    </source>
</evidence>
<comment type="caution">
    <text evidence="2">The sequence shown here is derived from an EMBL/GenBank/DDBJ whole genome shotgun (WGS) entry which is preliminary data.</text>
</comment>
<dbReference type="EMBL" id="BLAL01000334">
    <property type="protein sequence ID" value="GET03862.1"/>
    <property type="molecule type" value="Genomic_DNA"/>
</dbReference>
<proteinExistence type="predicted"/>
<feature type="signal peptide" evidence="1">
    <location>
        <begin position="1"/>
        <end position="19"/>
    </location>
</feature>
<keyword evidence="1" id="KW-0732">Signal</keyword>
<organism evidence="2 3">
    <name type="scientific">Rhizophagus clarus</name>
    <dbReference type="NCBI Taxonomy" id="94130"/>
    <lineage>
        <taxon>Eukaryota</taxon>
        <taxon>Fungi</taxon>
        <taxon>Fungi incertae sedis</taxon>
        <taxon>Mucoromycota</taxon>
        <taxon>Glomeromycotina</taxon>
        <taxon>Glomeromycetes</taxon>
        <taxon>Glomerales</taxon>
        <taxon>Glomeraceae</taxon>
        <taxon>Rhizophagus</taxon>
    </lineage>
</organism>
<protein>
    <submittedName>
        <fullName evidence="2">Microtubule-actin cross-linking factor 1 isoform X25</fullName>
    </submittedName>
</protein>
<sequence length="148" mass="15546">MKLTTILLLSTFFIAFLFSDSVASHKQPCITKIVTTKKTVIAPTKTTITVSTCTTTGTTTTVTVTSPTVVTTCKVPEKCTARPHPPCISKGQKPTPGIPPCPTCIPKGQKPTPGIPPCPGCVTVITKPTCIPTVTVITIPVNCPHQGY</sequence>
<dbReference type="Proteomes" id="UP000615446">
    <property type="component" value="Unassembled WGS sequence"/>
</dbReference>
<gene>
    <name evidence="2" type="ORF">RCL2_003017400</name>
</gene>
<feature type="chain" id="PRO_5034202968" evidence="1">
    <location>
        <begin position="20"/>
        <end position="148"/>
    </location>
</feature>